<dbReference type="Proteomes" id="UP000824120">
    <property type="component" value="Chromosome 10"/>
</dbReference>
<comment type="caution">
    <text evidence="1">The sequence shown here is derived from an EMBL/GenBank/DDBJ whole genome shotgun (WGS) entry which is preliminary data.</text>
</comment>
<dbReference type="AlphaFoldDB" id="A0A9J5X611"/>
<proteinExistence type="predicted"/>
<dbReference type="OrthoDB" id="10552501at2759"/>
<keyword evidence="2" id="KW-1185">Reference proteome</keyword>
<name>A0A9J5X611_SOLCO</name>
<protein>
    <submittedName>
        <fullName evidence="1">Uncharacterized protein</fullName>
    </submittedName>
</protein>
<reference evidence="1 2" key="1">
    <citation type="submission" date="2020-09" db="EMBL/GenBank/DDBJ databases">
        <title>De no assembly of potato wild relative species, Solanum commersonii.</title>
        <authorList>
            <person name="Cho K."/>
        </authorList>
    </citation>
    <scope>NUCLEOTIDE SEQUENCE [LARGE SCALE GENOMIC DNA]</scope>
    <source>
        <strain evidence="1">LZ3.2</strain>
        <tissue evidence="1">Leaf</tissue>
    </source>
</reference>
<sequence length="198" mass="22820">MGLCWSICRFKLKKTEPESSASYACNNTIGNLWYKKYHWTWGNMTYNRVVYQKPPNANNIKCNTDGASKDTSSFQEEINEGSTIEKSQHMLHSIITGNRPKIMSNNSTFDNLMEQKEKVLQQLEEISKGEKRKIRSMMMISKKLSTHGNSQQLIYIIKPERIQRRNAKKKGEHLQVTAMAIAQVTMANLVGGRKCWLE</sequence>
<dbReference type="EMBL" id="JACXVP010000010">
    <property type="protein sequence ID" value="KAG5582678.1"/>
    <property type="molecule type" value="Genomic_DNA"/>
</dbReference>
<gene>
    <name evidence="1" type="ORF">H5410_053305</name>
</gene>
<evidence type="ECO:0000313" key="2">
    <source>
        <dbReference type="Proteomes" id="UP000824120"/>
    </source>
</evidence>
<evidence type="ECO:0000313" key="1">
    <source>
        <dbReference type="EMBL" id="KAG5582678.1"/>
    </source>
</evidence>
<organism evidence="1 2">
    <name type="scientific">Solanum commersonii</name>
    <name type="common">Commerson's wild potato</name>
    <name type="synonym">Commerson's nightshade</name>
    <dbReference type="NCBI Taxonomy" id="4109"/>
    <lineage>
        <taxon>Eukaryota</taxon>
        <taxon>Viridiplantae</taxon>
        <taxon>Streptophyta</taxon>
        <taxon>Embryophyta</taxon>
        <taxon>Tracheophyta</taxon>
        <taxon>Spermatophyta</taxon>
        <taxon>Magnoliopsida</taxon>
        <taxon>eudicotyledons</taxon>
        <taxon>Gunneridae</taxon>
        <taxon>Pentapetalae</taxon>
        <taxon>asterids</taxon>
        <taxon>lamiids</taxon>
        <taxon>Solanales</taxon>
        <taxon>Solanaceae</taxon>
        <taxon>Solanoideae</taxon>
        <taxon>Solaneae</taxon>
        <taxon>Solanum</taxon>
    </lineage>
</organism>
<accession>A0A9J5X611</accession>